<dbReference type="GO" id="GO:0050660">
    <property type="term" value="F:flavin adenine dinucleotide binding"/>
    <property type="evidence" value="ECO:0007669"/>
    <property type="project" value="InterPro"/>
</dbReference>
<dbReference type="Gene3D" id="1.20.140.10">
    <property type="entry name" value="Butyryl-CoA Dehydrogenase, subunit A, domain 3"/>
    <property type="match status" value="1"/>
</dbReference>
<dbReference type="Pfam" id="PF08028">
    <property type="entry name" value="Acyl-CoA_dh_2"/>
    <property type="match status" value="1"/>
</dbReference>
<dbReference type="InterPro" id="IPR013107">
    <property type="entry name" value="Acyl-CoA_DH_C"/>
</dbReference>
<dbReference type="InterPro" id="IPR046373">
    <property type="entry name" value="Acyl-CoA_Oxase/DH_mid-dom_sf"/>
</dbReference>
<evidence type="ECO:0000259" key="3">
    <source>
        <dbReference type="Pfam" id="PF08028"/>
    </source>
</evidence>
<dbReference type="RefSeq" id="WP_066597221.1">
    <property type="nucleotide sequence ID" value="NZ_CP016282.1"/>
</dbReference>
<protein>
    <submittedName>
        <fullName evidence="4">Acyl-CoA dehydrogenase</fullName>
    </submittedName>
</protein>
<evidence type="ECO:0000256" key="1">
    <source>
        <dbReference type="ARBA" id="ARBA00023002"/>
    </source>
</evidence>
<accession>A0A1B1BM34</accession>
<name>A0A1B1BM34_9MICO</name>
<evidence type="ECO:0000313" key="4">
    <source>
        <dbReference type="EMBL" id="ANP73669.1"/>
    </source>
</evidence>
<dbReference type="Gene3D" id="1.10.540.10">
    <property type="entry name" value="Acyl-CoA dehydrogenase/oxidase, N-terminal domain"/>
    <property type="match status" value="1"/>
</dbReference>
<dbReference type="Pfam" id="PF02771">
    <property type="entry name" value="Acyl-CoA_dh_N"/>
    <property type="match status" value="1"/>
</dbReference>
<dbReference type="InterPro" id="IPR037069">
    <property type="entry name" value="AcylCoA_DH/ox_N_sf"/>
</dbReference>
<dbReference type="PANTHER" id="PTHR43884">
    <property type="entry name" value="ACYL-COA DEHYDROGENASE"/>
    <property type="match status" value="1"/>
</dbReference>
<dbReference type="PANTHER" id="PTHR43884:SF25">
    <property type="entry name" value="ACYL-COA DEHYDROGENASE YDBM-RELATED"/>
    <property type="match status" value="1"/>
</dbReference>
<dbReference type="SUPFAM" id="SSF47203">
    <property type="entry name" value="Acyl-CoA dehydrogenase C-terminal domain-like"/>
    <property type="match status" value="1"/>
</dbReference>
<keyword evidence="1" id="KW-0560">Oxidoreductase</keyword>
<dbReference type="InterPro" id="IPR013786">
    <property type="entry name" value="AcylCoA_DH/ox_N"/>
</dbReference>
<evidence type="ECO:0000259" key="2">
    <source>
        <dbReference type="Pfam" id="PF02771"/>
    </source>
</evidence>
<keyword evidence="5" id="KW-1185">Reference proteome</keyword>
<dbReference type="InterPro" id="IPR009100">
    <property type="entry name" value="AcylCoA_DH/oxidase_NM_dom_sf"/>
</dbReference>
<dbReference type="SUPFAM" id="SSF56645">
    <property type="entry name" value="Acyl-CoA dehydrogenase NM domain-like"/>
    <property type="match status" value="1"/>
</dbReference>
<feature type="domain" description="Acyl-CoA dehydrogenase C-terminal" evidence="3">
    <location>
        <begin position="252"/>
        <end position="376"/>
    </location>
</feature>
<dbReference type="GO" id="GO:0003995">
    <property type="term" value="F:acyl-CoA dehydrogenase activity"/>
    <property type="evidence" value="ECO:0007669"/>
    <property type="project" value="TreeGrafter"/>
</dbReference>
<gene>
    <name evidence="4" type="ORF">PA27867_2729</name>
</gene>
<dbReference type="PATRIC" id="fig|670052.7.peg.2804"/>
<reference evidence="4 5" key="1">
    <citation type="submission" date="2016-06" db="EMBL/GenBank/DDBJ databases">
        <title>Genome sequencing of Cryobacterium arcticum PAMC 27867.</title>
        <authorList>
            <person name="Lee J."/>
            <person name="Kim O.-S."/>
        </authorList>
    </citation>
    <scope>NUCLEOTIDE SEQUENCE [LARGE SCALE GENOMIC DNA]</scope>
    <source>
        <strain evidence="4 5">PAMC 27867</strain>
    </source>
</reference>
<proteinExistence type="predicted"/>
<dbReference type="Proteomes" id="UP000092582">
    <property type="component" value="Chromosome 1"/>
</dbReference>
<dbReference type="EMBL" id="CP016282">
    <property type="protein sequence ID" value="ANP73669.1"/>
    <property type="molecule type" value="Genomic_DNA"/>
</dbReference>
<sequence>MTESSRPAAPSPAGPPALLDDELLARIRARAAAHDAANTFPFDDVTELAEAGYLRALVPTRFGGLGLTLPQLAAEQARLAAHAPATALAVNMHLVWTGVAKAMHDRGDTALDFVLTEAAAGAIFGFGVSEPGNDLVLFGSGTDAEPQPDGGYRFTGTKVFTSLSPVWTSLGTMGLDSSDPDRPLIVWAFLDRAEAGITRSDDWDTLGMRGSQSQTTRLDAAYAPAHRVVRKLPPGPVADPLIFGIFATFEILLASVYTGLAQRALELGVEAAKRRRSAKNDGRSLSQDPDIRRRIAKAAMLLDALYPQIDTLSRDVDAVIDHGPFWFARLSGLKHRAVESAKEVVDLMVRVNGGASYFTGDELGRLYRDVLAGLFHPSNADSAHATVAAAWLGPLDE</sequence>
<dbReference type="AlphaFoldDB" id="A0A1B1BM34"/>
<dbReference type="Gene3D" id="2.40.110.10">
    <property type="entry name" value="Butyryl-CoA Dehydrogenase, subunit A, domain 2"/>
    <property type="match status" value="1"/>
</dbReference>
<dbReference type="PIRSF" id="PIRSF016578">
    <property type="entry name" value="HsaA"/>
    <property type="match status" value="1"/>
</dbReference>
<feature type="domain" description="Acyl-CoA dehydrogenase/oxidase N-terminal" evidence="2">
    <location>
        <begin position="26"/>
        <end position="94"/>
    </location>
</feature>
<dbReference type="KEGG" id="cart:PA27867_2729"/>
<dbReference type="OrthoDB" id="3404950at2"/>
<organism evidence="4 5">
    <name type="scientific">Cryobacterium arcticum</name>
    <dbReference type="NCBI Taxonomy" id="670052"/>
    <lineage>
        <taxon>Bacteria</taxon>
        <taxon>Bacillati</taxon>
        <taxon>Actinomycetota</taxon>
        <taxon>Actinomycetes</taxon>
        <taxon>Micrococcales</taxon>
        <taxon>Microbacteriaceae</taxon>
        <taxon>Cryobacterium</taxon>
    </lineage>
</organism>
<dbReference type="InterPro" id="IPR036250">
    <property type="entry name" value="AcylCo_DH-like_C"/>
</dbReference>
<evidence type="ECO:0000313" key="5">
    <source>
        <dbReference type="Proteomes" id="UP000092582"/>
    </source>
</evidence>
<dbReference type="STRING" id="670052.PA27867_2729"/>